<name>A0A1V0GXX3_9RHOB</name>
<evidence type="ECO:0000313" key="4">
    <source>
        <dbReference type="Proteomes" id="UP000191257"/>
    </source>
</evidence>
<sequence length="192" mass="20577">MDTNAIGSQMSARLAANIERLAERRRREAAAAPLGARIAARITAFTGSMTFVVLHLVVYGFWIVANLGWISGVTPWDPTFVMLAMEASVEAIFLSTFVLINQNRQAEAADRRADLDLHVGLLAEDELTRLAEVIHRIAERLEVPLDQATVAEVEKTVDPDQVLDALGSSEGDPKTGGHGAGAPSAMKDATAS</sequence>
<keyword evidence="3" id="KW-0614">Plasmid</keyword>
<dbReference type="RefSeq" id="WP_080622968.1">
    <property type="nucleotide sequence ID" value="NZ_CAWMZI010000004.1"/>
</dbReference>
<geneLocation type="plasmid" evidence="3 4">
    <name>unnamed3</name>
</geneLocation>
<evidence type="ECO:0000256" key="1">
    <source>
        <dbReference type="SAM" id="MobiDB-lite"/>
    </source>
</evidence>
<reference evidence="3" key="1">
    <citation type="submission" date="2017-12" db="EMBL/GenBank/DDBJ databases">
        <title>FDA dAtabase for Regulatory Grade micrObial Sequences (FDA-ARGOS): Supporting development and validation of Infectious Disease Dx tests.</title>
        <authorList>
            <person name="Campos J."/>
            <person name="Goldberg B."/>
            <person name="Tallon L."/>
            <person name="Sadzewicz L."/>
            <person name="Sengamalay N."/>
            <person name="Ott S."/>
            <person name="Godinez A."/>
            <person name="Nagaraj S."/>
            <person name="Vyas G."/>
            <person name="Aluvathingal J."/>
            <person name="Nadendla S."/>
            <person name="Geyer C."/>
            <person name="Nandy P."/>
            <person name="Hobson J."/>
            <person name="Sichtig H."/>
        </authorList>
    </citation>
    <scope>NUCLEOTIDE SEQUENCE</scope>
    <source>
        <strain evidence="3">FDAARGOS_252</strain>
        <plasmid evidence="3">unnamed3</plasmid>
    </source>
</reference>
<dbReference type="Pfam" id="PF06210">
    <property type="entry name" value="DUF1003"/>
    <property type="match status" value="1"/>
</dbReference>
<accession>A0A1V0GXX3</accession>
<feature type="transmembrane region" description="Helical" evidence="2">
    <location>
        <begin position="80"/>
        <end position="100"/>
    </location>
</feature>
<dbReference type="EMBL" id="CP020443">
    <property type="protein sequence ID" value="ARC38671.1"/>
    <property type="molecule type" value="Genomic_DNA"/>
</dbReference>
<protein>
    <submittedName>
        <fullName evidence="3">DUF1003 domain-containing protein</fullName>
    </submittedName>
</protein>
<keyword evidence="2" id="KW-0472">Membrane</keyword>
<feature type="region of interest" description="Disordered" evidence="1">
    <location>
        <begin position="159"/>
        <end position="192"/>
    </location>
</feature>
<keyword evidence="2" id="KW-1133">Transmembrane helix</keyword>
<gene>
    <name evidence="3" type="ORF">A6J80_20365</name>
</gene>
<evidence type="ECO:0000256" key="2">
    <source>
        <dbReference type="SAM" id="Phobius"/>
    </source>
</evidence>
<proteinExistence type="predicted"/>
<dbReference type="InterPro" id="IPR010406">
    <property type="entry name" value="DUF1003"/>
</dbReference>
<keyword evidence="4" id="KW-1185">Reference proteome</keyword>
<organism evidence="3 4">
    <name type="scientific">Paracoccus yeei</name>
    <dbReference type="NCBI Taxonomy" id="147645"/>
    <lineage>
        <taxon>Bacteria</taxon>
        <taxon>Pseudomonadati</taxon>
        <taxon>Pseudomonadota</taxon>
        <taxon>Alphaproteobacteria</taxon>
        <taxon>Rhodobacterales</taxon>
        <taxon>Paracoccaceae</taxon>
        <taxon>Paracoccus</taxon>
    </lineage>
</organism>
<dbReference type="KEGG" id="pye:A6J80_20365"/>
<dbReference type="eggNOG" id="COG4420">
    <property type="taxonomic scope" value="Bacteria"/>
</dbReference>
<feature type="transmembrane region" description="Helical" evidence="2">
    <location>
        <begin position="42"/>
        <end position="65"/>
    </location>
</feature>
<keyword evidence="2" id="KW-0812">Transmembrane</keyword>
<evidence type="ECO:0000313" key="3">
    <source>
        <dbReference type="EMBL" id="ARC38671.1"/>
    </source>
</evidence>
<dbReference type="Proteomes" id="UP000191257">
    <property type="component" value="Plasmid unnamed3"/>
</dbReference>
<dbReference type="AlphaFoldDB" id="A0A1V0GXX3"/>